<comment type="caution">
    <text evidence="8">The sequence shown here is derived from an EMBL/GenBank/DDBJ whole genome shotgun (WGS) entry which is preliminary data.</text>
</comment>
<dbReference type="RefSeq" id="WP_114831737.1">
    <property type="nucleotide sequence ID" value="NZ_QQTO01000011.1"/>
</dbReference>
<dbReference type="Gene3D" id="1.10.3720.10">
    <property type="entry name" value="MetI-like"/>
    <property type="match status" value="1"/>
</dbReference>
<gene>
    <name evidence="8" type="ORF">DWE98_23485</name>
</gene>
<sequence>MLTWINANPKIFWVAVQNHLWLSAVALAVVMLIALPLGLLLTRHRGMANLAIGLVNILRTIPSLALLVIMLPLLGTGFLPSAVALVLYGLPALLLNTYTGLTEVDRDIVEAARGQGFSDAQVMTRIEIPLALPVIFAGIRTAAVQIVSAATLAAFIGGGGLGELITAGMANFNFPQLIAGAVAVALLALLVEIIFAGMERLMTSSARMGAS</sequence>
<evidence type="ECO:0000256" key="4">
    <source>
        <dbReference type="ARBA" id="ARBA00022989"/>
    </source>
</evidence>
<feature type="domain" description="ABC transmembrane type-1" evidence="7">
    <location>
        <begin position="16"/>
        <end position="195"/>
    </location>
</feature>
<dbReference type="EMBL" id="QQTP01000016">
    <property type="protein sequence ID" value="RDJ20699.1"/>
    <property type="molecule type" value="Genomic_DNA"/>
</dbReference>
<keyword evidence="4 6" id="KW-1133">Transmembrane helix</keyword>
<dbReference type="OrthoDB" id="9801163at2"/>
<dbReference type="Pfam" id="PF00528">
    <property type="entry name" value="BPD_transp_1"/>
    <property type="match status" value="1"/>
</dbReference>
<accession>A0A370L096</accession>
<name>A0A370L096_9HYPH</name>
<keyword evidence="2 6" id="KW-0813">Transport</keyword>
<dbReference type="PANTHER" id="PTHR30177:SF4">
    <property type="entry name" value="OSMOPROTECTANT IMPORT PERMEASE PROTEIN OSMW"/>
    <property type="match status" value="1"/>
</dbReference>
<evidence type="ECO:0000313" key="9">
    <source>
        <dbReference type="Proteomes" id="UP000255207"/>
    </source>
</evidence>
<keyword evidence="5 6" id="KW-0472">Membrane</keyword>
<organism evidence="8 9">
    <name type="scientific">Bosea caraganae</name>
    <dbReference type="NCBI Taxonomy" id="2763117"/>
    <lineage>
        <taxon>Bacteria</taxon>
        <taxon>Pseudomonadati</taxon>
        <taxon>Pseudomonadota</taxon>
        <taxon>Alphaproteobacteria</taxon>
        <taxon>Hyphomicrobiales</taxon>
        <taxon>Boseaceae</taxon>
        <taxon>Bosea</taxon>
    </lineage>
</organism>
<evidence type="ECO:0000256" key="1">
    <source>
        <dbReference type="ARBA" id="ARBA00004651"/>
    </source>
</evidence>
<feature type="transmembrane region" description="Helical" evidence="6">
    <location>
        <begin position="177"/>
        <end position="198"/>
    </location>
</feature>
<dbReference type="GO" id="GO:0005886">
    <property type="term" value="C:plasma membrane"/>
    <property type="evidence" value="ECO:0007669"/>
    <property type="project" value="UniProtKB-SubCell"/>
</dbReference>
<dbReference type="InterPro" id="IPR035906">
    <property type="entry name" value="MetI-like_sf"/>
</dbReference>
<evidence type="ECO:0000256" key="5">
    <source>
        <dbReference type="ARBA" id="ARBA00023136"/>
    </source>
</evidence>
<dbReference type="PROSITE" id="PS50928">
    <property type="entry name" value="ABC_TM1"/>
    <property type="match status" value="1"/>
</dbReference>
<dbReference type="CDD" id="cd06261">
    <property type="entry name" value="TM_PBP2"/>
    <property type="match status" value="1"/>
</dbReference>
<feature type="transmembrane region" description="Helical" evidence="6">
    <location>
        <begin position="77"/>
        <end position="98"/>
    </location>
</feature>
<keyword evidence="9" id="KW-1185">Reference proteome</keyword>
<dbReference type="InterPro" id="IPR000515">
    <property type="entry name" value="MetI-like"/>
</dbReference>
<comment type="similarity">
    <text evidence="6">Belongs to the binding-protein-dependent transport system permease family.</text>
</comment>
<dbReference type="InterPro" id="IPR051204">
    <property type="entry name" value="ABC_transp_perm/SBD"/>
</dbReference>
<dbReference type="Proteomes" id="UP000255207">
    <property type="component" value="Unassembled WGS sequence"/>
</dbReference>
<dbReference type="PANTHER" id="PTHR30177">
    <property type="entry name" value="GLYCINE BETAINE/L-PROLINE TRANSPORT SYSTEM PERMEASE PROTEIN PROW"/>
    <property type="match status" value="1"/>
</dbReference>
<evidence type="ECO:0000313" key="8">
    <source>
        <dbReference type="EMBL" id="RDJ20699.1"/>
    </source>
</evidence>
<proteinExistence type="inferred from homology"/>
<dbReference type="GO" id="GO:0055085">
    <property type="term" value="P:transmembrane transport"/>
    <property type="evidence" value="ECO:0007669"/>
    <property type="project" value="InterPro"/>
</dbReference>
<dbReference type="AlphaFoldDB" id="A0A370L096"/>
<keyword evidence="3 6" id="KW-0812">Transmembrane</keyword>
<reference evidence="9" key="1">
    <citation type="submission" date="2018-07" db="EMBL/GenBank/DDBJ databases">
        <authorList>
            <person name="Safronova V.I."/>
            <person name="Chirak E.R."/>
            <person name="Sazanova A.L."/>
        </authorList>
    </citation>
    <scope>NUCLEOTIDE SEQUENCE [LARGE SCALE GENOMIC DNA]</scope>
    <source>
        <strain evidence="9">RCAM04685</strain>
    </source>
</reference>
<protein>
    <submittedName>
        <fullName evidence="8">ABC transporter permease</fullName>
    </submittedName>
</protein>
<feature type="transmembrane region" description="Helical" evidence="6">
    <location>
        <begin position="20"/>
        <end position="41"/>
    </location>
</feature>
<evidence type="ECO:0000259" key="7">
    <source>
        <dbReference type="PROSITE" id="PS50928"/>
    </source>
</evidence>
<evidence type="ECO:0000256" key="2">
    <source>
        <dbReference type="ARBA" id="ARBA00022448"/>
    </source>
</evidence>
<evidence type="ECO:0000256" key="3">
    <source>
        <dbReference type="ARBA" id="ARBA00022692"/>
    </source>
</evidence>
<feature type="transmembrane region" description="Helical" evidence="6">
    <location>
        <begin position="48"/>
        <end position="71"/>
    </location>
</feature>
<feature type="transmembrane region" description="Helical" evidence="6">
    <location>
        <begin position="130"/>
        <end position="157"/>
    </location>
</feature>
<comment type="subcellular location">
    <subcellularLocation>
        <location evidence="1 6">Cell membrane</location>
        <topology evidence="1 6">Multi-pass membrane protein</topology>
    </subcellularLocation>
</comment>
<dbReference type="GO" id="GO:0031460">
    <property type="term" value="P:glycine betaine transport"/>
    <property type="evidence" value="ECO:0007669"/>
    <property type="project" value="TreeGrafter"/>
</dbReference>
<dbReference type="SUPFAM" id="SSF161098">
    <property type="entry name" value="MetI-like"/>
    <property type="match status" value="1"/>
</dbReference>
<evidence type="ECO:0000256" key="6">
    <source>
        <dbReference type="RuleBase" id="RU363032"/>
    </source>
</evidence>
<dbReference type="FunFam" id="1.10.3720.10:FF:000001">
    <property type="entry name" value="Glycine betaine ABC transporter, permease"/>
    <property type="match status" value="1"/>
</dbReference>